<proteinExistence type="predicted"/>
<evidence type="ECO:0000313" key="1">
    <source>
        <dbReference type="EMBL" id="SOD23051.1"/>
    </source>
</evidence>
<evidence type="ECO:0000313" key="2">
    <source>
        <dbReference type="Proteomes" id="UP000219335"/>
    </source>
</evidence>
<organism evidence="1 2">
    <name type="scientific">Nitrosomonas ureae</name>
    <dbReference type="NCBI Taxonomy" id="44577"/>
    <lineage>
        <taxon>Bacteria</taxon>
        <taxon>Pseudomonadati</taxon>
        <taxon>Pseudomonadota</taxon>
        <taxon>Betaproteobacteria</taxon>
        <taxon>Nitrosomonadales</taxon>
        <taxon>Nitrosomonadaceae</taxon>
        <taxon>Nitrosomonas</taxon>
    </lineage>
</organism>
<protein>
    <submittedName>
        <fullName evidence="1">Uncharacterized protein</fullName>
    </submittedName>
</protein>
<name>A0A286AMA4_9PROT</name>
<dbReference type="Proteomes" id="UP000219335">
    <property type="component" value="Unassembled WGS sequence"/>
</dbReference>
<accession>A0A286AMA4</accession>
<gene>
    <name evidence="1" type="ORF">SAMN06297164_3672</name>
</gene>
<dbReference type="RefSeq" id="WP_176492802.1">
    <property type="nucleotide sequence ID" value="NZ_OCMU01000005.1"/>
</dbReference>
<reference evidence="1 2" key="1">
    <citation type="submission" date="2017-09" db="EMBL/GenBank/DDBJ databases">
        <authorList>
            <person name="Ehlers B."/>
            <person name="Leendertz F.H."/>
        </authorList>
    </citation>
    <scope>NUCLEOTIDE SEQUENCE [LARGE SCALE GENOMIC DNA]</scope>
    <source>
        <strain evidence="1 2">Nm42</strain>
    </source>
</reference>
<sequence length="58" mass="6890">MFIQDDDYLQDEENNLFTWDEVKPSLSKAIYPEDIPIIEADDEQNLHFSDGMFHIEDL</sequence>
<dbReference type="AlphaFoldDB" id="A0A286AMA4"/>
<dbReference type="EMBL" id="OCMU01000005">
    <property type="protein sequence ID" value="SOD23051.1"/>
    <property type="molecule type" value="Genomic_DNA"/>
</dbReference>